<evidence type="ECO:0000313" key="1">
    <source>
        <dbReference type="EMBL" id="MED6216137.1"/>
    </source>
</evidence>
<keyword evidence="2" id="KW-1185">Reference proteome</keyword>
<organism evidence="1 2">
    <name type="scientific">Stylosanthes scabra</name>
    <dbReference type="NCBI Taxonomy" id="79078"/>
    <lineage>
        <taxon>Eukaryota</taxon>
        <taxon>Viridiplantae</taxon>
        <taxon>Streptophyta</taxon>
        <taxon>Embryophyta</taxon>
        <taxon>Tracheophyta</taxon>
        <taxon>Spermatophyta</taxon>
        <taxon>Magnoliopsida</taxon>
        <taxon>eudicotyledons</taxon>
        <taxon>Gunneridae</taxon>
        <taxon>Pentapetalae</taxon>
        <taxon>rosids</taxon>
        <taxon>fabids</taxon>
        <taxon>Fabales</taxon>
        <taxon>Fabaceae</taxon>
        <taxon>Papilionoideae</taxon>
        <taxon>50 kb inversion clade</taxon>
        <taxon>dalbergioids sensu lato</taxon>
        <taxon>Dalbergieae</taxon>
        <taxon>Pterocarpus clade</taxon>
        <taxon>Stylosanthes</taxon>
    </lineage>
</organism>
<proteinExistence type="predicted"/>
<comment type="caution">
    <text evidence="1">The sequence shown here is derived from an EMBL/GenBank/DDBJ whole genome shotgun (WGS) entry which is preliminary data.</text>
</comment>
<name>A0ABU6Z0J6_9FABA</name>
<gene>
    <name evidence="1" type="ORF">PIB30_004621</name>
</gene>
<dbReference type="EMBL" id="JASCZI010271869">
    <property type="protein sequence ID" value="MED6216137.1"/>
    <property type="molecule type" value="Genomic_DNA"/>
</dbReference>
<dbReference type="Proteomes" id="UP001341840">
    <property type="component" value="Unassembled WGS sequence"/>
</dbReference>
<protein>
    <submittedName>
        <fullName evidence="1">Uncharacterized protein</fullName>
    </submittedName>
</protein>
<reference evidence="1 2" key="1">
    <citation type="journal article" date="2023" name="Plants (Basel)">
        <title>Bridging the Gap: Combining Genomics and Transcriptomics Approaches to Understand Stylosanthes scabra, an Orphan Legume from the Brazilian Caatinga.</title>
        <authorList>
            <person name="Ferreira-Neto J.R.C."/>
            <person name="da Silva M.D."/>
            <person name="Binneck E."/>
            <person name="de Melo N.F."/>
            <person name="da Silva R.H."/>
            <person name="de Melo A.L.T.M."/>
            <person name="Pandolfi V."/>
            <person name="Bustamante F.O."/>
            <person name="Brasileiro-Vidal A.C."/>
            <person name="Benko-Iseppon A.M."/>
        </authorList>
    </citation>
    <scope>NUCLEOTIDE SEQUENCE [LARGE SCALE GENOMIC DNA]</scope>
    <source>
        <tissue evidence="1">Leaves</tissue>
    </source>
</reference>
<accession>A0ABU6Z0J6</accession>
<evidence type="ECO:0000313" key="2">
    <source>
        <dbReference type="Proteomes" id="UP001341840"/>
    </source>
</evidence>
<sequence length="367" mass="40751">MAVINILFEASALSLNIDPHNIDPVIAAQLLGSNLPEFANIPTLCEEHFFSLPEAHMTHFKMGPTSFLGSEFSDPARTFVVDFNQRSILSEDRFPHPPASLADAAVIDLNGGMEPYFLVHKPPLSEGGLGLGFYRLRFDFDFENEADFYWDILPSPPLPEGKYYDTYSRAFVLDNHIFLKVLKDSVGSFQELLFSFDTKNEIWTQQASSVLLLFYFNQKQILPDISLHVEGVTNLRFTVYLATNQQEIYAVGLHHLVGGRKKSCYQRLEGCFLLPPFTGRAHTKVVDLGDSNAAAIALVFGDFEGVIVPVISICVIRFAAAADNTGGNGFLSFNVENRFLYKIVMDGGGKSPFLGEADNMVDCVLGR</sequence>